<evidence type="ECO:0000313" key="18">
    <source>
        <dbReference type="Proteomes" id="UP000182987"/>
    </source>
</evidence>
<reference evidence="18" key="1">
    <citation type="submission" date="2016-09" db="EMBL/GenBank/DDBJ databases">
        <authorList>
            <person name="Lysoe E."/>
        </authorList>
    </citation>
    <scope>NUCLEOTIDE SEQUENCE [LARGE SCALE GENOMIC DNA]</scope>
    <source>
        <strain evidence="18">LJ96T</strain>
    </source>
</reference>
<dbReference type="RefSeq" id="WP_046968782.1">
    <property type="nucleotide sequence ID" value="NZ_CP017480.1"/>
</dbReference>
<keyword evidence="3 10" id="KW-0645">Protease</keyword>
<dbReference type="AlphaFoldDB" id="A0A0G9H7Y5"/>
<sequence>MAKNRSQTTSGSELDLLPVLPLRDVVVYPHMVIPLFVGRDKSMRALERAMEGERQILLVAQKSPDIDDPSIGDLHSVGTLAGVLQLLKLPDGTVKVLVEGQSRVQIDAFEDEAGMMSGKARVIEPIYSSNERELDVVSRSLVSLFEQLVKQSRKLPPEILATLSGIDDPSRLADSIAAHLSVRMGDKQRVLEAADVGQRLELLIGLVDGEMDLQQVEKRIRGRVKSQMEKSQREYYLNEQMKAIQKELGEGEEGANEIEELQKKIDAAGMPKAVLAKARQEFNKLKQMSPMSAEATVVRNYLDWVVGVPWKKRSKVRKDLALAQETLDADHFGLEKVKERILEYLAVQQRVNTMKGPILCLVGPPGVGKTSLGQSIAKATNRKFVRMSLGGVRDEAEIRGHRRTYIGSMPGRIVQNLNKVGTKNPLFVLDEIDKMSMDFRGDPSSALLEVLDPEQNNAFNDHYLEVDLDLSEVMWIATANSLNIPGPLLDRMEVIRIPGYTEDEKLNIALKYLVPKQLKANGLKADELTVGEDALRDIVRYYTRESGVRNLEREISKICRKVVKEIALGTVPAKAKAKVKKTAAKAVKGKVLAPDQVRVDGENLDHFLGVRRFDFGRAELQNEVGLVTGLAWTQVGGDLLSIEASVVPGKGRLIQTGQLGDVMKESIQAALSVVRARAEALGIDPDFHQSLDIHIHVPEGATPKDGPSAGIAMCTALVSALTKVPVRSEVAMTGEITLRGRVLPIGGLKEKLLAAHRGGITTVIIPDENRKDLIDLPENITSSLAIHPVKWIDEVLNLALERPPAPKKAGDGGEAVEVPLEEAKAGKGKGKASPSLTH</sequence>
<evidence type="ECO:0000256" key="4">
    <source>
        <dbReference type="ARBA" id="ARBA00022741"/>
    </source>
</evidence>
<evidence type="ECO:0000313" key="17">
    <source>
        <dbReference type="EMBL" id="APG02454.1"/>
    </source>
</evidence>
<dbReference type="SUPFAM" id="SSF54211">
    <property type="entry name" value="Ribosomal protein S5 domain 2-like"/>
    <property type="match status" value="1"/>
</dbReference>
<dbReference type="InterPro" id="IPR008268">
    <property type="entry name" value="Peptidase_S16_AS"/>
</dbReference>
<comment type="subunit">
    <text evidence="10 11">Homohexamer. Organized in a ring with a central cavity.</text>
</comment>
<dbReference type="FunFam" id="1.20.5.5270:FF:000002">
    <property type="entry name" value="Lon protease homolog"/>
    <property type="match status" value="1"/>
</dbReference>
<evidence type="ECO:0000256" key="2">
    <source>
        <dbReference type="ARBA" id="ARBA00022490"/>
    </source>
</evidence>
<dbReference type="Pfam" id="PF05362">
    <property type="entry name" value="Lon_C"/>
    <property type="match status" value="1"/>
</dbReference>
<dbReference type="NCBIfam" id="TIGR00763">
    <property type="entry name" value="lon"/>
    <property type="match status" value="1"/>
</dbReference>
<feature type="active site" evidence="10 12">
    <location>
        <position position="708"/>
    </location>
</feature>
<evidence type="ECO:0000256" key="12">
    <source>
        <dbReference type="PROSITE-ProRule" id="PRU01122"/>
    </source>
</evidence>
<dbReference type="InterPro" id="IPR015947">
    <property type="entry name" value="PUA-like_sf"/>
</dbReference>
<dbReference type="Gene3D" id="3.30.230.10">
    <property type="match status" value="1"/>
</dbReference>
<feature type="region of interest" description="Disordered" evidence="14">
    <location>
        <begin position="803"/>
        <end position="838"/>
    </location>
</feature>
<dbReference type="PROSITE" id="PS51786">
    <property type="entry name" value="LON_PROTEOLYTIC"/>
    <property type="match status" value="1"/>
</dbReference>
<keyword evidence="6 10" id="KW-0720">Serine protease</keyword>
<dbReference type="STRING" id="1440763.BJI69_00035"/>
<accession>A0A0G9H7Y5</accession>
<evidence type="ECO:0000256" key="11">
    <source>
        <dbReference type="PIRNR" id="PIRNR001174"/>
    </source>
</evidence>
<comment type="induction">
    <text evidence="10">By heat shock.</text>
</comment>
<dbReference type="PIRSF" id="PIRSF001174">
    <property type="entry name" value="Lon_proteas"/>
    <property type="match status" value="1"/>
</dbReference>
<dbReference type="InterPro" id="IPR027543">
    <property type="entry name" value="Lon_bac"/>
</dbReference>
<dbReference type="EC" id="3.4.21.53" evidence="10 11"/>
<dbReference type="InterPro" id="IPR054594">
    <property type="entry name" value="Lon_lid"/>
</dbReference>
<evidence type="ECO:0000256" key="3">
    <source>
        <dbReference type="ARBA" id="ARBA00022670"/>
    </source>
</evidence>
<dbReference type="PROSITE" id="PS51787">
    <property type="entry name" value="LON_N"/>
    <property type="match status" value="1"/>
</dbReference>
<dbReference type="FunFam" id="3.30.230.10:FF:000010">
    <property type="entry name" value="Lon protease"/>
    <property type="match status" value="1"/>
</dbReference>
<dbReference type="Pfam" id="PF00004">
    <property type="entry name" value="AAA"/>
    <property type="match status" value="1"/>
</dbReference>
<dbReference type="InterPro" id="IPR027417">
    <property type="entry name" value="P-loop_NTPase"/>
</dbReference>
<keyword evidence="2 10" id="KW-0963">Cytoplasm</keyword>
<dbReference type="Gene3D" id="3.40.50.300">
    <property type="entry name" value="P-loop containing nucleotide triphosphate hydrolases"/>
    <property type="match status" value="1"/>
</dbReference>
<dbReference type="SMART" id="SM00382">
    <property type="entry name" value="AAA"/>
    <property type="match status" value="1"/>
</dbReference>
<evidence type="ECO:0000256" key="7">
    <source>
        <dbReference type="ARBA" id="ARBA00022840"/>
    </source>
</evidence>
<comment type="function">
    <text evidence="10">ATP-dependent serine protease that mediates the selective degradation of mutant and abnormal proteins as well as certain short-lived regulatory proteins. Required for cellular homeostasis and for survival from DNA damage and developmental changes induced by stress. Degrades polypeptides processively to yield small peptide fragments that are 5 to 10 amino acids long. Binds to DNA in a double-stranded, site-specific manner.</text>
</comment>
<dbReference type="EMBL" id="CP017480">
    <property type="protein sequence ID" value="APG02454.1"/>
    <property type="molecule type" value="Genomic_DNA"/>
</dbReference>
<keyword evidence="8 10" id="KW-0346">Stress response</keyword>
<proteinExistence type="evidence at transcript level"/>
<dbReference type="KEGG" id="lrz:BJI69_00035"/>
<dbReference type="Gene3D" id="1.20.58.1480">
    <property type="match status" value="1"/>
</dbReference>
<dbReference type="InterPro" id="IPR008269">
    <property type="entry name" value="Lon_proteolytic"/>
</dbReference>
<evidence type="ECO:0000256" key="14">
    <source>
        <dbReference type="SAM" id="MobiDB-lite"/>
    </source>
</evidence>
<feature type="domain" description="Lon proteolytic" evidence="15">
    <location>
        <begin position="621"/>
        <end position="802"/>
    </location>
</feature>
<dbReference type="InterPro" id="IPR046336">
    <property type="entry name" value="Lon_prtase_N_sf"/>
</dbReference>
<dbReference type="CDD" id="cd19500">
    <property type="entry name" value="RecA-like_Lon"/>
    <property type="match status" value="1"/>
</dbReference>
<dbReference type="GO" id="GO:0034605">
    <property type="term" value="P:cellular response to heat"/>
    <property type="evidence" value="ECO:0007669"/>
    <property type="project" value="UniProtKB-UniRule"/>
</dbReference>
<dbReference type="GO" id="GO:0004176">
    <property type="term" value="F:ATP-dependent peptidase activity"/>
    <property type="evidence" value="ECO:0007669"/>
    <property type="project" value="UniProtKB-UniRule"/>
</dbReference>
<evidence type="ECO:0000259" key="15">
    <source>
        <dbReference type="PROSITE" id="PS51786"/>
    </source>
</evidence>
<comment type="similarity">
    <text evidence="10 11 12 13">Belongs to the peptidase S16 family.</text>
</comment>
<feature type="domain" description="Lon N-terminal" evidence="16">
    <location>
        <begin position="17"/>
        <end position="211"/>
    </location>
</feature>
<evidence type="ECO:0000256" key="8">
    <source>
        <dbReference type="ARBA" id="ARBA00023016"/>
    </source>
</evidence>
<dbReference type="PROSITE" id="PS01046">
    <property type="entry name" value="LON_SER"/>
    <property type="match status" value="1"/>
</dbReference>
<keyword evidence="4 10" id="KW-0547">Nucleotide-binding</keyword>
<dbReference type="Gene3D" id="1.20.5.5270">
    <property type="match status" value="1"/>
</dbReference>
<dbReference type="SUPFAM" id="SSF88697">
    <property type="entry name" value="PUA domain-like"/>
    <property type="match status" value="1"/>
</dbReference>
<evidence type="ECO:0000256" key="6">
    <source>
        <dbReference type="ARBA" id="ARBA00022825"/>
    </source>
</evidence>
<dbReference type="GO" id="GO:0006515">
    <property type="term" value="P:protein quality control for misfolded or incompletely synthesized proteins"/>
    <property type="evidence" value="ECO:0007669"/>
    <property type="project" value="UniProtKB-UniRule"/>
</dbReference>
<keyword evidence="5 10" id="KW-0378">Hydrolase</keyword>
<dbReference type="GO" id="GO:0016887">
    <property type="term" value="F:ATP hydrolysis activity"/>
    <property type="evidence" value="ECO:0007669"/>
    <property type="project" value="UniProtKB-UniRule"/>
</dbReference>
<dbReference type="NCBIfam" id="NF008053">
    <property type="entry name" value="PRK10787.1"/>
    <property type="match status" value="1"/>
</dbReference>
<dbReference type="InterPro" id="IPR003959">
    <property type="entry name" value="ATPase_AAA_core"/>
</dbReference>
<dbReference type="PRINTS" id="PR00830">
    <property type="entry name" value="ENDOLAPTASE"/>
</dbReference>
<evidence type="ECO:0000256" key="13">
    <source>
        <dbReference type="RuleBase" id="RU000591"/>
    </source>
</evidence>
<feature type="binding site" evidence="10">
    <location>
        <begin position="363"/>
        <end position="370"/>
    </location>
    <ligand>
        <name>ATP</name>
        <dbReference type="ChEBI" id="CHEBI:30616"/>
    </ligand>
</feature>
<dbReference type="InterPro" id="IPR004815">
    <property type="entry name" value="Lon_bac/euk-typ"/>
</dbReference>
<dbReference type="Gene3D" id="2.30.130.40">
    <property type="entry name" value="LON domain-like"/>
    <property type="match status" value="1"/>
</dbReference>
<evidence type="ECO:0000256" key="10">
    <source>
        <dbReference type="HAMAP-Rule" id="MF_01973"/>
    </source>
</evidence>
<keyword evidence="7 10" id="KW-0067">ATP-binding</keyword>
<evidence type="ECO:0000256" key="1">
    <source>
        <dbReference type="ARBA" id="ARBA00004496"/>
    </source>
</evidence>
<dbReference type="GO" id="GO:0043565">
    <property type="term" value="F:sequence-specific DNA binding"/>
    <property type="evidence" value="ECO:0007669"/>
    <property type="project" value="UniProtKB-UniRule"/>
</dbReference>
<dbReference type="Pfam" id="PF02190">
    <property type="entry name" value="LON_substr_bdg"/>
    <property type="match status" value="1"/>
</dbReference>
<dbReference type="Proteomes" id="UP000182987">
    <property type="component" value="Chromosome"/>
</dbReference>
<evidence type="ECO:0000259" key="16">
    <source>
        <dbReference type="PROSITE" id="PS51787"/>
    </source>
</evidence>
<dbReference type="GO" id="GO:0004252">
    <property type="term" value="F:serine-type endopeptidase activity"/>
    <property type="evidence" value="ECO:0007669"/>
    <property type="project" value="UniProtKB-UniRule"/>
</dbReference>
<dbReference type="FunFam" id="3.40.50.300:FF:000021">
    <property type="entry name" value="Lon protease homolog"/>
    <property type="match status" value="1"/>
</dbReference>
<dbReference type="PATRIC" id="fig|1440763.5.peg.3335"/>
<dbReference type="OrthoDB" id="9803599at2"/>
<dbReference type="Gene3D" id="1.10.8.60">
    <property type="match status" value="1"/>
</dbReference>
<gene>
    <name evidence="10" type="primary">lon</name>
    <name evidence="17" type="ORF">BJI69_00035</name>
</gene>
<evidence type="ECO:0000256" key="5">
    <source>
        <dbReference type="ARBA" id="ARBA00022801"/>
    </source>
</evidence>
<dbReference type="GO" id="GO:0005524">
    <property type="term" value="F:ATP binding"/>
    <property type="evidence" value="ECO:0007669"/>
    <property type="project" value="UniProtKB-UniRule"/>
</dbReference>
<evidence type="ECO:0000256" key="9">
    <source>
        <dbReference type="ARBA" id="ARBA00050665"/>
    </source>
</evidence>
<dbReference type="HAMAP" id="MF_01973">
    <property type="entry name" value="lon_bact"/>
    <property type="match status" value="1"/>
</dbReference>
<dbReference type="GO" id="GO:0005737">
    <property type="term" value="C:cytoplasm"/>
    <property type="evidence" value="ECO:0007669"/>
    <property type="project" value="UniProtKB-SubCell"/>
</dbReference>
<dbReference type="InterPro" id="IPR003111">
    <property type="entry name" value="Lon_prtase_N"/>
</dbReference>
<organism evidence="17 18">
    <name type="scientific">Luteibacter rhizovicinus DSM 16549</name>
    <dbReference type="NCBI Taxonomy" id="1440763"/>
    <lineage>
        <taxon>Bacteria</taxon>
        <taxon>Pseudomonadati</taxon>
        <taxon>Pseudomonadota</taxon>
        <taxon>Gammaproteobacteria</taxon>
        <taxon>Lysobacterales</taxon>
        <taxon>Rhodanobacteraceae</taxon>
        <taxon>Luteibacter</taxon>
    </lineage>
</organism>
<dbReference type="InterPro" id="IPR020568">
    <property type="entry name" value="Ribosomal_Su5_D2-typ_SF"/>
</dbReference>
<comment type="subcellular location">
    <subcellularLocation>
        <location evidence="1 10 11">Cytoplasm</location>
    </subcellularLocation>
</comment>
<name>A0A0G9H7Y5_9GAMM</name>
<protein>
    <recommendedName>
        <fullName evidence="10 11">Lon protease</fullName>
        <ecNumber evidence="10 11">3.4.21.53</ecNumber>
    </recommendedName>
    <alternativeName>
        <fullName evidence="10">ATP-dependent protease La</fullName>
    </alternativeName>
</protein>
<dbReference type="SUPFAM" id="SSF52540">
    <property type="entry name" value="P-loop containing nucleoside triphosphate hydrolases"/>
    <property type="match status" value="1"/>
</dbReference>
<dbReference type="Pfam" id="PF22667">
    <property type="entry name" value="Lon_lid"/>
    <property type="match status" value="1"/>
</dbReference>
<keyword evidence="18" id="KW-1185">Reference proteome</keyword>
<dbReference type="InterPro" id="IPR014721">
    <property type="entry name" value="Ribsml_uS5_D2-typ_fold_subgr"/>
</dbReference>
<feature type="active site" evidence="10 12">
    <location>
        <position position="751"/>
    </location>
</feature>
<comment type="catalytic activity">
    <reaction evidence="9 10 11 12">
        <text>Hydrolysis of proteins in presence of ATP.</text>
        <dbReference type="EC" id="3.4.21.53"/>
    </reaction>
</comment>
<dbReference type="InterPro" id="IPR003593">
    <property type="entry name" value="AAA+_ATPase"/>
</dbReference>
<dbReference type="SMART" id="SM00464">
    <property type="entry name" value="LON"/>
    <property type="match status" value="1"/>
</dbReference>
<dbReference type="InterPro" id="IPR027065">
    <property type="entry name" value="Lon_Prtase"/>
</dbReference>
<dbReference type="PANTHER" id="PTHR10046">
    <property type="entry name" value="ATP DEPENDENT LON PROTEASE FAMILY MEMBER"/>
    <property type="match status" value="1"/>
</dbReference>